<dbReference type="PANTHER" id="PTHR47396:SF1">
    <property type="entry name" value="ATP-DEPENDENT HELICASE IRC3-RELATED"/>
    <property type="match status" value="1"/>
</dbReference>
<dbReference type="Pfam" id="PF04851">
    <property type="entry name" value="ResIII"/>
    <property type="match status" value="1"/>
</dbReference>
<dbReference type="PANTHER" id="PTHR47396">
    <property type="entry name" value="TYPE I RESTRICTION ENZYME ECOKI R PROTEIN"/>
    <property type="match status" value="1"/>
</dbReference>
<dbReference type="SMART" id="SM00487">
    <property type="entry name" value="DEXDc"/>
    <property type="match status" value="1"/>
</dbReference>
<dbReference type="GO" id="GO:0004386">
    <property type="term" value="F:helicase activity"/>
    <property type="evidence" value="ECO:0007669"/>
    <property type="project" value="UniProtKB-KW"/>
</dbReference>
<dbReference type="EMBL" id="JBHTEE010000001">
    <property type="protein sequence ID" value="MFC7605717.1"/>
    <property type="molecule type" value="Genomic_DNA"/>
</dbReference>
<comment type="caution">
    <text evidence="3">The sequence shown here is derived from an EMBL/GenBank/DDBJ whole genome shotgun (WGS) entry which is preliminary data.</text>
</comment>
<dbReference type="PROSITE" id="PS51192">
    <property type="entry name" value="HELICASE_ATP_BIND_1"/>
    <property type="match status" value="1"/>
</dbReference>
<dbReference type="Pfam" id="PF04313">
    <property type="entry name" value="HSDR_N"/>
    <property type="match status" value="1"/>
</dbReference>
<feature type="domain" description="Helicase ATP-binding" evidence="2">
    <location>
        <begin position="439"/>
        <end position="622"/>
    </location>
</feature>
<protein>
    <submittedName>
        <fullName evidence="3">DEAD/DEAH box helicase family protein</fullName>
    </submittedName>
</protein>
<keyword evidence="1" id="KW-0175">Coiled coil</keyword>
<keyword evidence="4" id="KW-1185">Reference proteome</keyword>
<keyword evidence="3" id="KW-0347">Helicase</keyword>
<dbReference type="InterPro" id="IPR006935">
    <property type="entry name" value="Helicase/UvrB_N"/>
</dbReference>
<proteinExistence type="predicted"/>
<dbReference type="RefSeq" id="WP_386273334.1">
    <property type="nucleotide sequence ID" value="NZ_JBHSIJ010000002.1"/>
</dbReference>
<keyword evidence="3" id="KW-0067">ATP-binding</keyword>
<dbReference type="Proteomes" id="UP001596514">
    <property type="component" value="Unassembled WGS sequence"/>
</dbReference>
<dbReference type="InterPro" id="IPR013670">
    <property type="entry name" value="EcoEI_R_C_dom"/>
</dbReference>
<accession>A0ABW2TCC6</accession>
<reference evidence="4" key="1">
    <citation type="journal article" date="2019" name="Int. J. Syst. Evol. Microbiol.">
        <title>The Global Catalogue of Microorganisms (GCM) 10K type strain sequencing project: providing services to taxonomists for standard genome sequencing and annotation.</title>
        <authorList>
            <consortium name="The Broad Institute Genomics Platform"/>
            <consortium name="The Broad Institute Genome Sequencing Center for Infectious Disease"/>
            <person name="Wu L."/>
            <person name="Ma J."/>
        </authorList>
    </citation>
    <scope>NUCLEOTIDE SEQUENCE [LARGE SCALE GENOMIC DNA]</scope>
    <source>
        <strain evidence="4">JCM 10083</strain>
    </source>
</reference>
<evidence type="ECO:0000313" key="3">
    <source>
        <dbReference type="EMBL" id="MFC7605717.1"/>
    </source>
</evidence>
<keyword evidence="3" id="KW-0378">Hydrolase</keyword>
<dbReference type="Pfam" id="PF08463">
    <property type="entry name" value="EcoEI_R_C"/>
    <property type="match status" value="1"/>
</dbReference>
<feature type="coiled-coil region" evidence="1">
    <location>
        <begin position="158"/>
        <end position="192"/>
    </location>
</feature>
<gene>
    <name evidence="3" type="ORF">ACFQVD_37005</name>
</gene>
<dbReference type="Gene3D" id="3.40.50.300">
    <property type="entry name" value="P-loop containing nucleotide triphosphate hydrolases"/>
    <property type="match status" value="2"/>
</dbReference>
<dbReference type="CDD" id="cd18799">
    <property type="entry name" value="SF2_C_EcoAI-like"/>
    <property type="match status" value="1"/>
</dbReference>
<dbReference type="Gene3D" id="3.90.1570.30">
    <property type="match status" value="1"/>
</dbReference>
<name>A0ABW2TCC6_9ACTN</name>
<evidence type="ECO:0000256" key="1">
    <source>
        <dbReference type="SAM" id="Coils"/>
    </source>
</evidence>
<dbReference type="CDD" id="cd18032">
    <property type="entry name" value="DEXHc_RE_I_III_res"/>
    <property type="match status" value="1"/>
</dbReference>
<sequence length="1177" mass="132546">MDARIQELAGKSSNFGFLLPHEPLLVLYGAGAETVVFTDPNVALFKARQFGEVLATDLVRRGRVRVEGDRQVDRLHALAREGYLHGDVEKAFDQIRGLGNRAVHQNLASENTPAAQRTALEAVQTCFRLGVWFHRLLTGSRDQLPFVPPQPLVPGSAADADTGEIAALRADLERAQRALAEARLTFENKASEKQAKQDANRAAEAELARAYAAQSELATIVAAMRDELAGFRRQFDESKRTTTLEERETLLTNAETAAREPLSEAQVRIQLDQMLKDAGWSVQDAGVGLDLWAKQGVAAREVTTAAGRADYVLYVNRKLVGVIEAKREGADLTAAEEQADRYAVSLTSGQRRVAWRNELPFRYATDGGTTRFRNILDPDSRSRDVSYFHRPETFARWIHDAEQDPQAPTYRAKLRLRLPELIIEGLRPAQIEAIHGLEDSLAANRPRALIQMATGAGKTYTAATFSYRLLKHAKAERILFLVDRNNLGTQARTEFENYNTPDDGRKFTELYNVQQLTGSDMLASSKVVVSTIQRLFQVLTGKPITDDDLSYEVEGEIDVRYKADFPPESFDLIIVDECHRSIYGQWRKVLTYFDAPLVGLTATPVAQTFGFFHQNLVSEYTYEQAVADNVNVDFEVYRIKTEISELGALIDAGTTVPVRDRRTRKQRYMDLDDDFQYGGRDVGVRVMSKGQLKTVIETFRDRLYTEIFPERRDIPKDKRMVPKTLIFAKNDEHAEEIVQTVRDAFGRGNDFCAKITHKAKKPHELLAAFRNSAQLRIAVTVDMIATGTDVKALECLIFMRDVRSWAYFEQMKGRGARTIPLAEFQAVTPDIGEKTRFVIVDAIGVTENPKVDAAPLDRDETKRESLEKLLRKAANGECDEKEVSTLASRLSRLDKDLNNRPQDKAEIERIAGQPLRAIVRRMVDAISIDAQEAAKVRGGEQAVVELLRKAIEPLESNAELRKRLLEIRRAMDIVFDEVNSDRVVHAGAVVNTEEAKSTVTSWREYLAENQDEIVAWHAAYAQRSKEPREVFADLKVIAERIARPPRRWTHDALWKAYERAGLAASRSGVRHGVADLVSLIRFELGLEEEPRPYASVIEDRFWNWLMRQEQAGVRFTDAQLWWLEHIAETTAMTVRFDTADLDHVPFSSRGGTDGFLAAFGDDRAVSILNDLDQDLTA</sequence>
<organism evidence="3 4">
    <name type="scientific">Streptosporangium amethystogenes subsp. fukuiense</name>
    <dbReference type="NCBI Taxonomy" id="698418"/>
    <lineage>
        <taxon>Bacteria</taxon>
        <taxon>Bacillati</taxon>
        <taxon>Actinomycetota</taxon>
        <taxon>Actinomycetes</taxon>
        <taxon>Streptosporangiales</taxon>
        <taxon>Streptosporangiaceae</taxon>
        <taxon>Streptosporangium</taxon>
    </lineage>
</organism>
<keyword evidence="3" id="KW-0547">Nucleotide-binding</keyword>
<dbReference type="SUPFAM" id="SSF52540">
    <property type="entry name" value="P-loop containing nucleoside triphosphate hydrolases"/>
    <property type="match status" value="2"/>
</dbReference>
<dbReference type="InterPro" id="IPR050742">
    <property type="entry name" value="Helicase_Restrict-Modif_Enz"/>
</dbReference>
<dbReference type="InterPro" id="IPR027417">
    <property type="entry name" value="P-loop_NTPase"/>
</dbReference>
<evidence type="ECO:0000259" key="2">
    <source>
        <dbReference type="PROSITE" id="PS51192"/>
    </source>
</evidence>
<dbReference type="InterPro" id="IPR014001">
    <property type="entry name" value="Helicase_ATP-bd"/>
</dbReference>
<dbReference type="InterPro" id="IPR007409">
    <property type="entry name" value="Restrct_endonuc_type1_HsdR_N"/>
</dbReference>
<evidence type="ECO:0000313" key="4">
    <source>
        <dbReference type="Proteomes" id="UP001596514"/>
    </source>
</evidence>